<dbReference type="GO" id="GO:0016226">
    <property type="term" value="P:iron-sulfur cluster assembly"/>
    <property type="evidence" value="ECO:0007669"/>
    <property type="project" value="InterPro"/>
</dbReference>
<dbReference type="PANTHER" id="PTHR43011:SF1">
    <property type="entry name" value="IRON-SULFUR CLUSTER ASSEMBLY 2 HOMOLOG, MITOCHONDRIAL"/>
    <property type="match status" value="1"/>
</dbReference>
<reference evidence="2 3" key="1">
    <citation type="journal article" date="2009" name="PLoS ONE">
        <title>The complete genome of Teredinibacter turnerae T7901: an intracellular endosymbiont of marine wood-boring bivalves (shipworms).</title>
        <authorList>
            <person name="Yang J.C."/>
            <person name="Madupu R."/>
            <person name="Durkin A.S."/>
            <person name="Ekborg N.A."/>
            <person name="Pedamallu C.S."/>
            <person name="Hostetler J.B."/>
            <person name="Radune D."/>
            <person name="Toms B.S."/>
            <person name="Henrissat B."/>
            <person name="Coutinho P.M."/>
            <person name="Schwarz S."/>
            <person name="Field L."/>
            <person name="Trindade-Silva A.E."/>
            <person name="Soares C.A.G."/>
            <person name="Elshahawi S."/>
            <person name="Hanora A."/>
            <person name="Schmidt E.W."/>
            <person name="Haygood M.G."/>
            <person name="Posfai J."/>
            <person name="Benner J."/>
            <person name="Madinger C."/>
            <person name="Nove J."/>
            <person name="Anton B."/>
            <person name="Chaudhary K."/>
            <person name="Foster J."/>
            <person name="Holman A."/>
            <person name="Kumar S."/>
            <person name="Lessard P.A."/>
            <person name="Luyten Y.A."/>
            <person name="Slatko B."/>
            <person name="Wood N."/>
            <person name="Wu B."/>
            <person name="Teplitski M."/>
            <person name="Mougous J.D."/>
            <person name="Ward N."/>
            <person name="Eisen J.A."/>
            <person name="Badger J.H."/>
            <person name="Distel D.L."/>
        </authorList>
    </citation>
    <scope>NUCLEOTIDE SEQUENCE [LARGE SCALE GENOMIC DNA]</scope>
    <source>
        <strain evidence="3">ATCC 39867 / T7901</strain>
    </source>
</reference>
<feature type="domain" description="Core" evidence="1">
    <location>
        <begin position="2"/>
        <end position="103"/>
    </location>
</feature>
<gene>
    <name evidence="2" type="ordered locus">TERTU_1587</name>
</gene>
<dbReference type="HOGENOM" id="CLU_069054_5_3_6"/>
<dbReference type="Gene3D" id="2.60.300.12">
    <property type="entry name" value="HesB-like domain"/>
    <property type="match status" value="1"/>
</dbReference>
<dbReference type="Pfam" id="PF01521">
    <property type="entry name" value="Fe-S_biosyn"/>
    <property type="match status" value="1"/>
</dbReference>
<dbReference type="SUPFAM" id="SSF89360">
    <property type="entry name" value="HesB-like domain"/>
    <property type="match status" value="1"/>
</dbReference>
<dbReference type="STRING" id="377629.TERTU_1587"/>
<dbReference type="PANTHER" id="PTHR43011">
    <property type="entry name" value="IRON-SULFUR CLUSTER ASSEMBLY 2 HOMOLOG, MITOCHONDRIAL"/>
    <property type="match status" value="1"/>
</dbReference>
<evidence type="ECO:0000313" key="2">
    <source>
        <dbReference type="EMBL" id="ACR14664.1"/>
    </source>
</evidence>
<sequence length="107" mass="11121">MISLTGKAVEAVDRFITSANKPVAGLRIQVEGGGCSGFKYTMRLEENSAANDQLVDCGGVTLLLDEASASMLDGVTVDFVENLEGSGFKFENPNATGTCGCGNSFTC</sequence>
<dbReference type="InterPro" id="IPR017870">
    <property type="entry name" value="FeS_cluster_insertion_CS"/>
</dbReference>
<keyword evidence="3" id="KW-1185">Reference proteome</keyword>
<dbReference type="eggNOG" id="COG0316">
    <property type="taxonomic scope" value="Bacteria"/>
</dbReference>
<evidence type="ECO:0000313" key="3">
    <source>
        <dbReference type="Proteomes" id="UP000009080"/>
    </source>
</evidence>
<accession>C5BTF7</accession>
<dbReference type="PROSITE" id="PS01152">
    <property type="entry name" value="HESB"/>
    <property type="match status" value="1"/>
</dbReference>
<dbReference type="NCBIfam" id="TIGR00049">
    <property type="entry name" value="iron-sulfur cluster assembly accessory protein"/>
    <property type="match status" value="1"/>
</dbReference>
<dbReference type="GO" id="GO:0051537">
    <property type="term" value="F:2 iron, 2 sulfur cluster binding"/>
    <property type="evidence" value="ECO:0007669"/>
    <property type="project" value="UniProtKB-ARBA"/>
</dbReference>
<dbReference type="Proteomes" id="UP000009080">
    <property type="component" value="Chromosome"/>
</dbReference>
<dbReference type="InterPro" id="IPR000361">
    <property type="entry name" value="ATAP_core_dom"/>
</dbReference>
<dbReference type="AlphaFoldDB" id="C5BTF7"/>
<organism evidence="2 3">
    <name type="scientific">Teredinibacter turnerae (strain ATCC 39867 / T7901)</name>
    <dbReference type="NCBI Taxonomy" id="377629"/>
    <lineage>
        <taxon>Bacteria</taxon>
        <taxon>Pseudomonadati</taxon>
        <taxon>Pseudomonadota</taxon>
        <taxon>Gammaproteobacteria</taxon>
        <taxon>Cellvibrionales</taxon>
        <taxon>Cellvibrionaceae</taxon>
        <taxon>Teredinibacter</taxon>
    </lineage>
</organism>
<dbReference type="OrthoDB" id="9801228at2"/>
<name>C5BTF7_TERTT</name>
<dbReference type="InterPro" id="IPR035903">
    <property type="entry name" value="HesB-like_dom_sf"/>
</dbReference>
<dbReference type="InterPro" id="IPR016092">
    <property type="entry name" value="ATAP"/>
</dbReference>
<proteinExistence type="predicted"/>
<dbReference type="GO" id="GO:0051539">
    <property type="term" value="F:4 iron, 4 sulfur cluster binding"/>
    <property type="evidence" value="ECO:0007669"/>
    <property type="project" value="TreeGrafter"/>
</dbReference>
<protein>
    <submittedName>
        <fullName evidence="2">Iron-sulfur cluster assembly accessory protein</fullName>
    </submittedName>
</protein>
<evidence type="ECO:0000259" key="1">
    <source>
        <dbReference type="Pfam" id="PF01521"/>
    </source>
</evidence>
<dbReference type="RefSeq" id="WP_015820778.1">
    <property type="nucleotide sequence ID" value="NC_012997.1"/>
</dbReference>
<dbReference type="KEGG" id="ttu:TERTU_1587"/>
<dbReference type="EMBL" id="CP001614">
    <property type="protein sequence ID" value="ACR14664.1"/>
    <property type="molecule type" value="Genomic_DNA"/>
</dbReference>
<dbReference type="GO" id="GO:0005506">
    <property type="term" value="F:iron ion binding"/>
    <property type="evidence" value="ECO:0007669"/>
    <property type="project" value="TreeGrafter"/>
</dbReference>